<dbReference type="CDD" id="cd05568">
    <property type="entry name" value="PTS_IIB_bgl_like"/>
    <property type="match status" value="1"/>
</dbReference>
<dbReference type="Gene3D" id="1.10.1790.10">
    <property type="entry name" value="PRD domain"/>
    <property type="match status" value="2"/>
</dbReference>
<dbReference type="InterPro" id="IPR016152">
    <property type="entry name" value="PTrfase/Anion_transptr"/>
</dbReference>
<gene>
    <name evidence="6" type="ORF">DS742_20725</name>
</gene>
<dbReference type="PANTHER" id="PTHR30185:SF13">
    <property type="entry name" value="LICABCH OPERON REGULATOR-RELATED"/>
    <property type="match status" value="1"/>
</dbReference>
<feature type="domain" description="PTS EIIB type-2" evidence="4">
    <location>
        <begin position="411"/>
        <end position="502"/>
    </location>
</feature>
<evidence type="ECO:0000259" key="5">
    <source>
        <dbReference type="PROSITE" id="PS51372"/>
    </source>
</evidence>
<dbReference type="Gene3D" id="3.40.50.2300">
    <property type="match status" value="1"/>
</dbReference>
<reference evidence="6 7" key="1">
    <citation type="submission" date="2018-07" db="EMBL/GenBank/DDBJ databases">
        <title>New species, Clostridium PI-S10-A1B.</title>
        <authorList>
            <person name="Krishna G."/>
            <person name="Summeta K."/>
            <person name="Shikha S."/>
            <person name="Prabhu P.B."/>
            <person name="Suresh K."/>
        </authorList>
    </citation>
    <scope>NUCLEOTIDE SEQUENCE [LARGE SCALE GENOMIC DNA]</scope>
    <source>
        <strain evidence="6 7">PI-S10-A1B</strain>
    </source>
</reference>
<dbReference type="InterPro" id="IPR050661">
    <property type="entry name" value="BglG_antiterminators"/>
</dbReference>
<sequence length="648" mass="74250">MKLPKGGGSLIDRRQQLLFSKLTGNEYITAAELAKQMGLSEKTVRTRVKELEKELLPCGARIISKQGHGYRISITDPLLYQELIKSLSADGNALPTSSQERILYLLSCLLNSEDYVKLDDLSSFLFVSRNVLTGDLKKAEDMLLKYGVRLVRKPHYGIRAEGTEFDKRLCISNYLMKPDLILQGHRRRSTDEMRSIGDTLLTCIREHNIKLSEVLFQNLIIHIYIAAKRIKAGLYMTAKEADFFQISLGEKEMVIAQDLAKGLEASQGIVFSEPEIKYLAIHLAGKRSIGEEDGERIKPEIPRRLMDLITEMLQSVYDSFKIDFRQNQELILSLSQHMVPLDIRIRYDMGTDNPLLEETKKNYFLAYAIARQACIIINQHYHKSLSEDEVGFIALLFALALEQEKRNNGRKNILIVCASGKGSAQLLTYRYKEEFGNYLNQVYTCNTHELDHFDLSKVDYIFTTVPLEISVPVPVISVKDFLGDREILAVKKILFMGNKSFLYEFYDRRLFFTDIRGESKEEIIGELCRRIGTVRELPKGFYGAVLKREKLAQTDFGNLTAFPHPYKTLTEESFVCVGILQKPILWNTNQVQAVFLVSIGEVEQEQLQAFYQLTMNLLLNQRGVLRLIKEASFDTLIELLMDDKNNRQ</sequence>
<feature type="domain" description="PRD" evidence="5">
    <location>
        <begin position="187"/>
        <end position="293"/>
    </location>
</feature>
<evidence type="ECO:0000259" key="3">
    <source>
        <dbReference type="PROSITE" id="PS51094"/>
    </source>
</evidence>
<evidence type="ECO:0000256" key="2">
    <source>
        <dbReference type="ARBA" id="ARBA00022737"/>
    </source>
</evidence>
<dbReference type="Gene3D" id="3.40.930.10">
    <property type="entry name" value="Mannitol-specific EII, Chain A"/>
    <property type="match status" value="1"/>
</dbReference>
<dbReference type="SUPFAM" id="SSF52794">
    <property type="entry name" value="PTS system IIB component-like"/>
    <property type="match status" value="1"/>
</dbReference>
<evidence type="ECO:0000313" key="6">
    <source>
        <dbReference type="EMBL" id="RFZ76903.1"/>
    </source>
</evidence>
<evidence type="ECO:0000259" key="4">
    <source>
        <dbReference type="PROSITE" id="PS51099"/>
    </source>
</evidence>
<dbReference type="PROSITE" id="PS51094">
    <property type="entry name" value="PTS_EIIA_TYPE_2"/>
    <property type="match status" value="1"/>
</dbReference>
<proteinExistence type="predicted"/>
<name>A0A3E2N7C3_9FIRM</name>
<organism evidence="6 7">
    <name type="scientific">Lacrimispora amygdalina</name>
    <dbReference type="NCBI Taxonomy" id="253257"/>
    <lineage>
        <taxon>Bacteria</taxon>
        <taxon>Bacillati</taxon>
        <taxon>Bacillota</taxon>
        <taxon>Clostridia</taxon>
        <taxon>Lachnospirales</taxon>
        <taxon>Lachnospiraceae</taxon>
        <taxon>Lacrimispora</taxon>
    </lineage>
</organism>
<evidence type="ECO:0000256" key="1">
    <source>
        <dbReference type="ARBA" id="ARBA00022679"/>
    </source>
</evidence>
<dbReference type="Pfam" id="PF00359">
    <property type="entry name" value="PTS_EIIA_2"/>
    <property type="match status" value="1"/>
</dbReference>
<dbReference type="InterPro" id="IPR036095">
    <property type="entry name" value="PTS_EIIB-like_sf"/>
</dbReference>
<dbReference type="InterPro" id="IPR002178">
    <property type="entry name" value="PTS_EIIA_type-2_dom"/>
</dbReference>
<dbReference type="OrthoDB" id="3175596at2"/>
<dbReference type="InterPro" id="IPR036390">
    <property type="entry name" value="WH_DNA-bd_sf"/>
</dbReference>
<dbReference type="SUPFAM" id="SSF55804">
    <property type="entry name" value="Phoshotransferase/anion transport protein"/>
    <property type="match status" value="1"/>
</dbReference>
<dbReference type="InterPro" id="IPR013011">
    <property type="entry name" value="PTS_EIIB_2"/>
</dbReference>
<dbReference type="PANTHER" id="PTHR30185">
    <property type="entry name" value="CRYPTIC BETA-GLUCOSIDE BGL OPERON ANTITERMINATOR"/>
    <property type="match status" value="1"/>
</dbReference>
<accession>A0A3E2N7C3</accession>
<dbReference type="PROSITE" id="PS51372">
    <property type="entry name" value="PRD_2"/>
    <property type="match status" value="2"/>
</dbReference>
<evidence type="ECO:0000313" key="7">
    <source>
        <dbReference type="Proteomes" id="UP000260680"/>
    </source>
</evidence>
<dbReference type="InterPro" id="IPR013196">
    <property type="entry name" value="HTH_11"/>
</dbReference>
<dbReference type="AlphaFoldDB" id="A0A3E2N7C3"/>
<dbReference type="Gene3D" id="1.10.10.10">
    <property type="entry name" value="Winged helix-like DNA-binding domain superfamily/Winged helix DNA-binding domain"/>
    <property type="match status" value="1"/>
</dbReference>
<feature type="domain" description="PTS EIIA type-2" evidence="3">
    <location>
        <begin position="504"/>
        <end position="643"/>
    </location>
</feature>
<dbReference type="Pfam" id="PF00874">
    <property type="entry name" value="PRD"/>
    <property type="match status" value="2"/>
</dbReference>
<comment type="caution">
    <text evidence="6">The sequence shown here is derived from an EMBL/GenBank/DDBJ whole genome shotgun (WGS) entry which is preliminary data.</text>
</comment>
<dbReference type="InterPro" id="IPR036388">
    <property type="entry name" value="WH-like_DNA-bd_sf"/>
</dbReference>
<protein>
    <submittedName>
        <fullName evidence="6">PRD domain-containing protein</fullName>
    </submittedName>
</protein>
<dbReference type="EMBL" id="QOHO01000071">
    <property type="protein sequence ID" value="RFZ76903.1"/>
    <property type="molecule type" value="Genomic_DNA"/>
</dbReference>
<feature type="domain" description="PRD" evidence="5">
    <location>
        <begin position="300"/>
        <end position="407"/>
    </location>
</feature>
<dbReference type="PROSITE" id="PS51099">
    <property type="entry name" value="PTS_EIIB_TYPE_2"/>
    <property type="match status" value="1"/>
</dbReference>
<dbReference type="InterPro" id="IPR036634">
    <property type="entry name" value="PRD_sf"/>
</dbReference>
<dbReference type="Proteomes" id="UP000260680">
    <property type="component" value="Unassembled WGS sequence"/>
</dbReference>
<dbReference type="GO" id="GO:0008982">
    <property type="term" value="F:protein-N(PI)-phosphohistidine-sugar phosphotransferase activity"/>
    <property type="evidence" value="ECO:0007669"/>
    <property type="project" value="InterPro"/>
</dbReference>
<dbReference type="SUPFAM" id="SSF46785">
    <property type="entry name" value="Winged helix' DNA-binding domain"/>
    <property type="match status" value="1"/>
</dbReference>
<keyword evidence="2" id="KW-0677">Repeat</keyword>
<dbReference type="SUPFAM" id="SSF63520">
    <property type="entry name" value="PTS-regulatory domain, PRD"/>
    <property type="match status" value="2"/>
</dbReference>
<dbReference type="Pfam" id="PF08279">
    <property type="entry name" value="HTH_11"/>
    <property type="match status" value="1"/>
</dbReference>
<dbReference type="GO" id="GO:0006355">
    <property type="term" value="P:regulation of DNA-templated transcription"/>
    <property type="evidence" value="ECO:0007669"/>
    <property type="project" value="InterPro"/>
</dbReference>
<dbReference type="InterPro" id="IPR011608">
    <property type="entry name" value="PRD"/>
</dbReference>
<dbReference type="GO" id="GO:0009401">
    <property type="term" value="P:phosphoenolpyruvate-dependent sugar phosphotransferase system"/>
    <property type="evidence" value="ECO:0007669"/>
    <property type="project" value="InterPro"/>
</dbReference>
<keyword evidence="1" id="KW-0808">Transferase</keyword>